<gene>
    <name evidence="1" type="ORF">POM88_053227</name>
</gene>
<organism evidence="1 2">
    <name type="scientific">Heracleum sosnowskyi</name>
    <dbReference type="NCBI Taxonomy" id="360622"/>
    <lineage>
        <taxon>Eukaryota</taxon>
        <taxon>Viridiplantae</taxon>
        <taxon>Streptophyta</taxon>
        <taxon>Embryophyta</taxon>
        <taxon>Tracheophyta</taxon>
        <taxon>Spermatophyta</taxon>
        <taxon>Magnoliopsida</taxon>
        <taxon>eudicotyledons</taxon>
        <taxon>Gunneridae</taxon>
        <taxon>Pentapetalae</taxon>
        <taxon>asterids</taxon>
        <taxon>campanulids</taxon>
        <taxon>Apiales</taxon>
        <taxon>Apiaceae</taxon>
        <taxon>Apioideae</taxon>
        <taxon>apioid superclade</taxon>
        <taxon>Tordylieae</taxon>
        <taxon>Tordyliinae</taxon>
        <taxon>Heracleum</taxon>
    </lineage>
</organism>
<reference evidence="1" key="2">
    <citation type="submission" date="2023-05" db="EMBL/GenBank/DDBJ databases">
        <authorList>
            <person name="Schelkunov M.I."/>
        </authorList>
    </citation>
    <scope>NUCLEOTIDE SEQUENCE</scope>
    <source>
        <strain evidence="1">Hsosn_3</strain>
        <tissue evidence="1">Leaf</tissue>
    </source>
</reference>
<comment type="caution">
    <text evidence="1">The sequence shown here is derived from an EMBL/GenBank/DDBJ whole genome shotgun (WGS) entry which is preliminary data.</text>
</comment>
<protein>
    <submittedName>
        <fullName evidence="1">Uncharacterized protein</fullName>
    </submittedName>
</protein>
<dbReference type="AlphaFoldDB" id="A0AAD8LVX9"/>
<dbReference type="Proteomes" id="UP001237642">
    <property type="component" value="Unassembled WGS sequence"/>
</dbReference>
<evidence type="ECO:0000313" key="1">
    <source>
        <dbReference type="EMBL" id="KAK1352530.1"/>
    </source>
</evidence>
<evidence type="ECO:0000313" key="2">
    <source>
        <dbReference type="Proteomes" id="UP001237642"/>
    </source>
</evidence>
<reference evidence="1" key="1">
    <citation type="submission" date="2023-02" db="EMBL/GenBank/DDBJ databases">
        <title>Genome of toxic invasive species Heracleum sosnowskyi carries increased number of genes despite the absence of recent whole-genome duplications.</title>
        <authorList>
            <person name="Schelkunov M."/>
            <person name="Shtratnikova V."/>
            <person name="Makarenko M."/>
            <person name="Klepikova A."/>
            <person name="Omelchenko D."/>
            <person name="Novikova G."/>
            <person name="Obukhova E."/>
            <person name="Bogdanov V."/>
            <person name="Penin A."/>
            <person name="Logacheva M."/>
        </authorList>
    </citation>
    <scope>NUCLEOTIDE SEQUENCE</scope>
    <source>
        <strain evidence="1">Hsosn_3</strain>
        <tissue evidence="1">Leaf</tissue>
    </source>
</reference>
<accession>A0AAD8LVX9</accession>
<keyword evidence="2" id="KW-1185">Reference proteome</keyword>
<proteinExistence type="predicted"/>
<sequence>MEGMELNQEFVRTLKTGYMEIKKEYKEVSNIVPWNLSVLPSELQARIFDIVPQRKEKMEVEINDVEELFFEINRKDAISLNIESSMYSIEWDSKEVVNYLRDRTKGEQYENIPNTSMQQNAKFCLMEPVCVVKIQELEQILLGEKDCGLNQMLGKLFEEMQRPYQIMGCRTLESDFLSTDNSLSLYLDVLNAMVNLPVSIVDYLIVDKNVKDLLYFDWEKAKYAQLFYLGNVMRSLDMMEIFLVHGVTFDVSFSSEIAKPAVCDVQTNSLKEPHDKKKLNKPTNMWFKLKESIHTCVIELVEDVTYDEMIRVFLRCSKIKDNHQTKKNYEEICVNKGTIKEEVEFL</sequence>
<dbReference type="EMBL" id="JAUIZM010000016">
    <property type="protein sequence ID" value="KAK1352530.1"/>
    <property type="molecule type" value="Genomic_DNA"/>
</dbReference>
<name>A0AAD8LVX9_9APIA</name>